<dbReference type="SFLD" id="SFLDS00001">
    <property type="entry name" value="Enolase"/>
    <property type="match status" value="1"/>
</dbReference>
<dbReference type="GO" id="GO:0009986">
    <property type="term" value="C:cell surface"/>
    <property type="evidence" value="ECO:0007669"/>
    <property type="project" value="UniProtKB-SubCell"/>
</dbReference>
<evidence type="ECO:0000256" key="15">
    <source>
        <dbReference type="PIRSR" id="PIRSR001400-3"/>
    </source>
</evidence>
<accession>A0A9X2S6I7</accession>
<evidence type="ECO:0000256" key="6">
    <source>
        <dbReference type="ARBA" id="ARBA00022525"/>
    </source>
</evidence>
<feature type="active site" description="Proton donor" evidence="12 13">
    <location>
        <position position="205"/>
    </location>
</feature>
<keyword evidence="8 12" id="KW-0460">Magnesium</keyword>
<dbReference type="FunFam" id="3.30.390.10:FF:000001">
    <property type="entry name" value="Enolase"/>
    <property type="match status" value="1"/>
</dbReference>
<organism evidence="18 19">
    <name type="scientific">Anaerosalibacter massiliensis</name>
    <dbReference type="NCBI Taxonomy" id="1347392"/>
    <lineage>
        <taxon>Bacteria</taxon>
        <taxon>Bacillati</taxon>
        <taxon>Bacillota</taxon>
        <taxon>Tissierellia</taxon>
        <taxon>Tissierellales</taxon>
        <taxon>Sporanaerobacteraceae</taxon>
        <taxon>Anaerosalibacter</taxon>
    </lineage>
</organism>
<dbReference type="Pfam" id="PF00113">
    <property type="entry name" value="Enolase_C"/>
    <property type="match status" value="1"/>
</dbReference>
<sequence>MTMITDVYAREVLDSRGNPTVEVEVWTETDAFGRALVPSGASTGAFEAVELRDGDKDRYLGKGVLNAVDNVNSIIAPEIIGMDVLDQIGVDKVLIELDGTDNKGKLGANALLGVSLAVARAAANELGLPLYQYIGGVNGKVLPVPMMNILNGGEHADNNVDIQEFMVMPVGAKSFREALQMGAEVFHSLRSVLKGKGLNTAVGDEGGFAPNLTSNEEALKTIVEAIEKAGYKPGKDVRLALDVAATELYNEERNMYILAGEGKEYTAEELVKFYEEMVEKYPIISIEDGLAEEDWNGWKLMTERLGDKIQIVGDDLFVTNTERLEKGIDLGVSNSVLVKLNQIGTLTETLNTIEMAKVHGYTAVVSHRSGETEDTTIADLVVGTNAGQIKTGAPSRTDRVAKYNQLLRIEDMLNGIGEYRGLEAFYNLKK</sequence>
<feature type="domain" description="Enolase C-terminal TIM barrel" evidence="16">
    <location>
        <begin position="139"/>
        <end position="427"/>
    </location>
</feature>
<dbReference type="InterPro" id="IPR000941">
    <property type="entry name" value="Enolase"/>
</dbReference>
<comment type="cofactor">
    <cofactor evidence="15">
        <name>Mg(2+)</name>
        <dbReference type="ChEBI" id="CHEBI:18420"/>
    </cofactor>
    <text evidence="15">Mg(2+) is required for catalysis and for stabilizing the dimer.</text>
</comment>
<dbReference type="SUPFAM" id="SSF51604">
    <property type="entry name" value="Enolase C-terminal domain-like"/>
    <property type="match status" value="1"/>
</dbReference>
<dbReference type="PANTHER" id="PTHR11902">
    <property type="entry name" value="ENOLASE"/>
    <property type="match status" value="1"/>
</dbReference>
<dbReference type="GO" id="GO:0000287">
    <property type="term" value="F:magnesium ion binding"/>
    <property type="evidence" value="ECO:0007669"/>
    <property type="project" value="UniProtKB-UniRule"/>
</dbReference>
<dbReference type="Gene3D" id="3.30.390.10">
    <property type="entry name" value="Enolase-like, N-terminal domain"/>
    <property type="match status" value="1"/>
</dbReference>
<evidence type="ECO:0000256" key="2">
    <source>
        <dbReference type="ARBA" id="ARBA00009604"/>
    </source>
</evidence>
<dbReference type="InterPro" id="IPR020809">
    <property type="entry name" value="Enolase_CS"/>
</dbReference>
<feature type="binding site" evidence="14">
    <location>
        <position position="155"/>
    </location>
    <ligand>
        <name>substrate</name>
    </ligand>
</feature>
<evidence type="ECO:0000313" key="19">
    <source>
        <dbReference type="Proteomes" id="UP001142078"/>
    </source>
</evidence>
<dbReference type="InterPro" id="IPR036849">
    <property type="entry name" value="Enolase-like_C_sf"/>
</dbReference>
<dbReference type="AlphaFoldDB" id="A0A9X2S6I7"/>
<evidence type="ECO:0000256" key="11">
    <source>
        <dbReference type="ARBA" id="ARBA00048951"/>
    </source>
</evidence>
<dbReference type="InterPro" id="IPR020811">
    <property type="entry name" value="Enolase_N"/>
</dbReference>
<evidence type="ECO:0000256" key="3">
    <source>
        <dbReference type="ARBA" id="ARBA00012058"/>
    </source>
</evidence>
<dbReference type="PRINTS" id="PR00148">
    <property type="entry name" value="ENOLASE"/>
</dbReference>
<comment type="caution">
    <text evidence="18">The sequence shown here is derived from an EMBL/GenBank/DDBJ whole genome shotgun (WGS) entry which is preliminary data.</text>
</comment>
<feature type="binding site" evidence="14">
    <location>
        <position position="314"/>
    </location>
    <ligand>
        <name>substrate</name>
    </ligand>
</feature>
<keyword evidence="10 12" id="KW-0456">Lyase</keyword>
<feature type="binding site" evidence="12 15">
    <location>
        <position position="287"/>
    </location>
    <ligand>
        <name>Mg(2+)</name>
        <dbReference type="ChEBI" id="CHEBI:18420"/>
    </ligand>
</feature>
<evidence type="ECO:0000256" key="13">
    <source>
        <dbReference type="PIRSR" id="PIRSR001400-1"/>
    </source>
</evidence>
<reference evidence="18" key="1">
    <citation type="submission" date="2022-07" db="EMBL/GenBank/DDBJ databases">
        <title>Enhanced cultured diversity of the mouse gut microbiota enables custom-made synthetic communities.</title>
        <authorList>
            <person name="Afrizal A."/>
        </authorList>
    </citation>
    <scope>NUCLEOTIDE SEQUENCE</scope>
    <source>
        <strain evidence="18">DSM 29482</strain>
    </source>
</reference>
<dbReference type="SMART" id="SM01193">
    <property type="entry name" value="Enolase_N"/>
    <property type="match status" value="1"/>
</dbReference>
<dbReference type="HAMAP" id="MF_00318">
    <property type="entry name" value="Enolase"/>
    <property type="match status" value="1"/>
</dbReference>
<keyword evidence="7 12" id="KW-0479">Metal-binding</keyword>
<feature type="domain" description="Enolase N-terminal" evidence="17">
    <location>
        <begin position="4"/>
        <end position="134"/>
    </location>
</feature>
<feature type="binding site" evidence="12 15">
    <location>
        <position position="314"/>
    </location>
    <ligand>
        <name>Mg(2+)</name>
        <dbReference type="ChEBI" id="CHEBI:18420"/>
    </ligand>
</feature>
<gene>
    <name evidence="12 18" type="primary">eno</name>
    <name evidence="18" type="ORF">NSA23_03170</name>
</gene>
<protein>
    <recommendedName>
        <fullName evidence="4 12">Enolase</fullName>
        <ecNumber evidence="3 12">4.2.1.11</ecNumber>
    </recommendedName>
    <alternativeName>
        <fullName evidence="12">2-phospho-D-glycerate hydro-lyase</fullName>
    </alternativeName>
    <alternativeName>
        <fullName evidence="12">2-phosphoglycerate dehydratase</fullName>
    </alternativeName>
</protein>
<keyword evidence="19" id="KW-1185">Reference proteome</keyword>
<evidence type="ECO:0000256" key="1">
    <source>
        <dbReference type="ARBA" id="ARBA00005031"/>
    </source>
</evidence>
<dbReference type="InterPro" id="IPR029017">
    <property type="entry name" value="Enolase-like_N"/>
</dbReference>
<comment type="subcellular location">
    <subcellularLocation>
        <location evidence="12">Cytoplasm</location>
    </subcellularLocation>
    <subcellularLocation>
        <location evidence="12">Secreted</location>
    </subcellularLocation>
    <subcellularLocation>
        <location evidence="12">Cell surface</location>
    </subcellularLocation>
    <text evidence="12">Fractions of enolase are present in both the cytoplasm and on the cell surface.</text>
</comment>
<keyword evidence="9 12" id="KW-0324">Glycolysis</keyword>
<dbReference type="Pfam" id="PF03952">
    <property type="entry name" value="Enolase_N"/>
    <property type="match status" value="1"/>
</dbReference>
<dbReference type="GO" id="GO:0004634">
    <property type="term" value="F:phosphopyruvate hydratase activity"/>
    <property type="evidence" value="ECO:0007669"/>
    <property type="project" value="UniProtKB-UniRule"/>
</dbReference>
<dbReference type="SUPFAM" id="SSF54826">
    <property type="entry name" value="Enolase N-terminal domain-like"/>
    <property type="match status" value="1"/>
</dbReference>
<evidence type="ECO:0000256" key="4">
    <source>
        <dbReference type="ARBA" id="ARBA00017068"/>
    </source>
</evidence>
<feature type="binding site" evidence="14">
    <location>
        <position position="287"/>
    </location>
    <ligand>
        <name>substrate</name>
    </ligand>
</feature>
<dbReference type="GO" id="GO:0000015">
    <property type="term" value="C:phosphopyruvate hydratase complex"/>
    <property type="evidence" value="ECO:0007669"/>
    <property type="project" value="InterPro"/>
</dbReference>
<evidence type="ECO:0000256" key="8">
    <source>
        <dbReference type="ARBA" id="ARBA00022842"/>
    </source>
</evidence>
<dbReference type="PROSITE" id="PS00164">
    <property type="entry name" value="ENOLASE"/>
    <property type="match status" value="1"/>
</dbReference>
<comment type="cofactor">
    <cofactor evidence="12">
        <name>Mg(2+)</name>
        <dbReference type="ChEBI" id="CHEBI:18420"/>
    </cofactor>
    <text evidence="12">Binds a second Mg(2+) ion via substrate during catalysis.</text>
</comment>
<evidence type="ECO:0000259" key="16">
    <source>
        <dbReference type="SMART" id="SM01192"/>
    </source>
</evidence>
<evidence type="ECO:0000259" key="17">
    <source>
        <dbReference type="SMART" id="SM01193"/>
    </source>
</evidence>
<dbReference type="Gene3D" id="3.20.20.120">
    <property type="entry name" value="Enolase-like C-terminal domain"/>
    <property type="match status" value="1"/>
</dbReference>
<comment type="similarity">
    <text evidence="2 12">Belongs to the enolase family.</text>
</comment>
<evidence type="ECO:0000256" key="7">
    <source>
        <dbReference type="ARBA" id="ARBA00022723"/>
    </source>
</evidence>
<name>A0A9X2S6I7_9FIRM</name>
<evidence type="ECO:0000313" key="18">
    <source>
        <dbReference type="EMBL" id="MCR2043111.1"/>
    </source>
</evidence>
<feature type="binding site" evidence="12">
    <location>
        <position position="163"/>
    </location>
    <ligand>
        <name>(2R)-2-phosphoglycerate</name>
        <dbReference type="ChEBI" id="CHEBI:58289"/>
    </ligand>
</feature>
<dbReference type="InterPro" id="IPR020810">
    <property type="entry name" value="Enolase_C"/>
</dbReference>
<dbReference type="GO" id="GO:0006096">
    <property type="term" value="P:glycolytic process"/>
    <property type="evidence" value="ECO:0007669"/>
    <property type="project" value="UniProtKB-UniRule"/>
</dbReference>
<evidence type="ECO:0000256" key="10">
    <source>
        <dbReference type="ARBA" id="ARBA00023239"/>
    </source>
</evidence>
<dbReference type="SFLD" id="SFLDG00178">
    <property type="entry name" value="enolase"/>
    <property type="match status" value="1"/>
</dbReference>
<comment type="function">
    <text evidence="12">Catalyzes the reversible conversion of 2-phosphoglycerate (2-PG) into phosphoenolpyruvate (PEP). It is essential for the degradation of carbohydrates via glycolysis.</text>
</comment>
<evidence type="ECO:0000256" key="12">
    <source>
        <dbReference type="HAMAP-Rule" id="MF_00318"/>
    </source>
</evidence>
<feature type="binding site" evidence="12">
    <location>
        <position position="369"/>
    </location>
    <ligand>
        <name>(2R)-2-phosphoglycerate</name>
        <dbReference type="ChEBI" id="CHEBI:58289"/>
    </ligand>
</feature>
<feature type="binding site" evidence="14">
    <location>
        <begin position="366"/>
        <end position="369"/>
    </location>
    <ligand>
        <name>substrate</name>
    </ligand>
</feature>
<keyword evidence="6 12" id="KW-0964">Secreted</keyword>
<dbReference type="RefSeq" id="WP_257490117.1">
    <property type="nucleotide sequence ID" value="NZ_JANJZL010000002.1"/>
</dbReference>
<dbReference type="SFLD" id="SFLDF00002">
    <property type="entry name" value="enolase"/>
    <property type="match status" value="1"/>
</dbReference>
<comment type="pathway">
    <text evidence="1 12">Carbohydrate degradation; glycolysis; pyruvate from D-glyceraldehyde 3-phosphate: step 4/5.</text>
</comment>
<feature type="binding site" evidence="14">
    <location>
        <position position="164"/>
    </location>
    <ligand>
        <name>substrate</name>
    </ligand>
</feature>
<evidence type="ECO:0000256" key="9">
    <source>
        <dbReference type="ARBA" id="ARBA00023152"/>
    </source>
</evidence>
<proteinExistence type="inferred from homology"/>
<evidence type="ECO:0000256" key="5">
    <source>
        <dbReference type="ARBA" id="ARBA00022490"/>
    </source>
</evidence>
<dbReference type="PIRSF" id="PIRSF001400">
    <property type="entry name" value="Enolase"/>
    <property type="match status" value="1"/>
</dbReference>
<feature type="binding site" evidence="14">
    <location>
        <position position="390"/>
    </location>
    <ligand>
        <name>substrate</name>
    </ligand>
</feature>
<dbReference type="NCBIfam" id="TIGR01060">
    <property type="entry name" value="eno"/>
    <property type="match status" value="1"/>
</dbReference>
<dbReference type="SMART" id="SM01192">
    <property type="entry name" value="Enolase_C"/>
    <property type="match status" value="1"/>
</dbReference>
<comment type="catalytic activity">
    <reaction evidence="11">
        <text>(2R)-2-phosphoglycerate = phosphoenolpyruvate + H2O</text>
        <dbReference type="Rhea" id="RHEA:10164"/>
        <dbReference type="ChEBI" id="CHEBI:15377"/>
        <dbReference type="ChEBI" id="CHEBI:58289"/>
        <dbReference type="ChEBI" id="CHEBI:58702"/>
        <dbReference type="EC" id="4.2.1.11"/>
    </reaction>
    <physiologicalReaction direction="left-to-right" evidence="11">
        <dbReference type="Rhea" id="RHEA:10165"/>
    </physiologicalReaction>
</comment>
<keyword evidence="5 12" id="KW-0963">Cytoplasm</keyword>
<dbReference type="EC" id="4.2.1.11" evidence="3 12"/>
<feature type="binding site" evidence="12">
    <location>
        <position position="339"/>
    </location>
    <ligand>
        <name>(2R)-2-phosphoglycerate</name>
        <dbReference type="ChEBI" id="CHEBI:58289"/>
    </ligand>
</feature>
<feature type="binding site" evidence="12 15">
    <location>
        <position position="242"/>
    </location>
    <ligand>
        <name>Mg(2+)</name>
        <dbReference type="ChEBI" id="CHEBI:18420"/>
    </ligand>
</feature>
<feature type="binding site" evidence="12">
    <location>
        <position position="390"/>
    </location>
    <ligand>
        <name>(2R)-2-phosphoglycerate</name>
        <dbReference type="ChEBI" id="CHEBI:58289"/>
    </ligand>
</feature>
<dbReference type="FunFam" id="3.20.20.120:FF:000001">
    <property type="entry name" value="Enolase"/>
    <property type="match status" value="1"/>
</dbReference>
<dbReference type="EMBL" id="JANJZL010000002">
    <property type="protein sequence ID" value="MCR2043111.1"/>
    <property type="molecule type" value="Genomic_DNA"/>
</dbReference>
<dbReference type="CDD" id="cd03313">
    <property type="entry name" value="enolase"/>
    <property type="match status" value="1"/>
</dbReference>
<evidence type="ECO:0000256" key="14">
    <source>
        <dbReference type="PIRSR" id="PIRSR001400-2"/>
    </source>
</evidence>
<dbReference type="Proteomes" id="UP001142078">
    <property type="component" value="Unassembled WGS sequence"/>
</dbReference>
<dbReference type="PANTHER" id="PTHR11902:SF1">
    <property type="entry name" value="ENOLASE"/>
    <property type="match status" value="1"/>
</dbReference>
<feature type="binding site" evidence="12">
    <location>
        <position position="368"/>
    </location>
    <ligand>
        <name>(2R)-2-phosphoglycerate</name>
        <dbReference type="ChEBI" id="CHEBI:58289"/>
    </ligand>
</feature>
<dbReference type="GO" id="GO:0005576">
    <property type="term" value="C:extracellular region"/>
    <property type="evidence" value="ECO:0007669"/>
    <property type="project" value="UniProtKB-SubCell"/>
</dbReference>
<feature type="active site" description="Proton acceptor" evidence="12 13">
    <location>
        <position position="339"/>
    </location>
</feature>